<evidence type="ECO:0000256" key="2">
    <source>
        <dbReference type="SAM" id="MobiDB-lite"/>
    </source>
</evidence>
<dbReference type="Pfam" id="PF00271">
    <property type="entry name" value="Helicase_C"/>
    <property type="match status" value="1"/>
</dbReference>
<keyword evidence="5" id="KW-0547">Nucleotide-binding</keyword>
<dbReference type="SUPFAM" id="SSF52540">
    <property type="entry name" value="P-loop containing nucleoside triphosphate hydrolases"/>
    <property type="match status" value="2"/>
</dbReference>
<keyword evidence="5" id="KW-0347">Helicase</keyword>
<dbReference type="GO" id="GO:0004386">
    <property type="term" value="F:helicase activity"/>
    <property type="evidence" value="ECO:0007669"/>
    <property type="project" value="UniProtKB-KW"/>
</dbReference>
<dbReference type="Gene3D" id="3.40.50.10810">
    <property type="entry name" value="Tandem AAA-ATPase domain"/>
    <property type="match status" value="1"/>
</dbReference>
<dbReference type="InParanoid" id="A0A2T0H1M3"/>
<dbReference type="InterPro" id="IPR001650">
    <property type="entry name" value="Helicase_C-like"/>
</dbReference>
<evidence type="ECO:0000259" key="4">
    <source>
        <dbReference type="PROSITE" id="PS51194"/>
    </source>
</evidence>
<dbReference type="InterPro" id="IPR038718">
    <property type="entry name" value="SNF2-like_sf"/>
</dbReference>
<dbReference type="Proteomes" id="UP000239352">
    <property type="component" value="Unassembled WGS sequence"/>
</dbReference>
<keyword evidence="5" id="KW-0067">ATP-binding</keyword>
<comment type="caution">
    <text evidence="5">The sequence shown here is derived from an EMBL/GenBank/DDBJ whole genome shotgun (WGS) entry which is preliminary data.</text>
</comment>
<evidence type="ECO:0000313" key="6">
    <source>
        <dbReference type="Proteomes" id="UP000239352"/>
    </source>
</evidence>
<feature type="compositionally biased region" description="Basic and acidic residues" evidence="2">
    <location>
        <begin position="13"/>
        <end position="25"/>
    </location>
</feature>
<accession>A0A2T0H1M3</accession>
<dbReference type="GO" id="GO:0016787">
    <property type="term" value="F:hydrolase activity"/>
    <property type="evidence" value="ECO:0007669"/>
    <property type="project" value="UniProtKB-KW"/>
</dbReference>
<dbReference type="Gene3D" id="1.10.150.20">
    <property type="entry name" value="5' to 3' exonuclease, C-terminal subdomain"/>
    <property type="match status" value="1"/>
</dbReference>
<dbReference type="AlphaFoldDB" id="A0A2T0H1M3"/>
<feature type="region of interest" description="Disordered" evidence="2">
    <location>
        <begin position="1"/>
        <end position="57"/>
    </location>
</feature>
<feature type="domain" description="Helicase C-terminal" evidence="4">
    <location>
        <begin position="593"/>
        <end position="740"/>
    </location>
</feature>
<dbReference type="PROSITE" id="PS51192">
    <property type="entry name" value="HELICASE_ATP_BIND_1"/>
    <property type="match status" value="1"/>
</dbReference>
<protein>
    <submittedName>
        <fullName evidence="5">Helicase SNF2</fullName>
    </submittedName>
</protein>
<dbReference type="SMART" id="SM00490">
    <property type="entry name" value="HELICc"/>
    <property type="match status" value="1"/>
</dbReference>
<dbReference type="EMBL" id="PVSR01000001">
    <property type="protein sequence ID" value="PRW65237.1"/>
    <property type="molecule type" value="Genomic_DNA"/>
</dbReference>
<keyword evidence="1" id="KW-0378">Hydrolase</keyword>
<dbReference type="InterPro" id="IPR027417">
    <property type="entry name" value="P-loop_NTPase"/>
</dbReference>
<feature type="compositionally biased region" description="Acidic residues" evidence="2">
    <location>
        <begin position="44"/>
        <end position="54"/>
    </location>
</feature>
<reference evidence="5 6" key="1">
    <citation type="submission" date="2018-03" db="EMBL/GenBank/DDBJ databases">
        <title>Actinopolyspora mortivallis from Sahara, screening for active biomolecules.</title>
        <authorList>
            <person name="Selama O."/>
            <person name="Wellington E.M.H."/>
            <person name="Hacene H."/>
        </authorList>
    </citation>
    <scope>NUCLEOTIDE SEQUENCE [LARGE SCALE GENOMIC DNA]</scope>
    <source>
        <strain evidence="5 6">M5A</strain>
    </source>
</reference>
<keyword evidence="6" id="KW-1185">Reference proteome</keyword>
<evidence type="ECO:0000259" key="3">
    <source>
        <dbReference type="PROSITE" id="PS51192"/>
    </source>
</evidence>
<evidence type="ECO:0000256" key="1">
    <source>
        <dbReference type="ARBA" id="ARBA00022801"/>
    </source>
</evidence>
<dbReference type="Gene3D" id="3.40.50.300">
    <property type="entry name" value="P-loop containing nucleotide triphosphate hydrolases"/>
    <property type="match status" value="1"/>
</dbReference>
<dbReference type="CDD" id="cd17919">
    <property type="entry name" value="DEXHc_Snf"/>
    <property type="match status" value="1"/>
</dbReference>
<dbReference type="Pfam" id="PF00176">
    <property type="entry name" value="SNF2-rel_dom"/>
    <property type="match status" value="1"/>
</dbReference>
<name>A0A2T0H1M3_ACTMO</name>
<sequence length="781" mass="85837">MASTRSAVVPSRMSREDDGLSDRARAIGGPQEDTEGMAVHEPTTEDDGPDAEPEVADRSLVGAPARGILARADNTRGAAARLRSAPKRLRERVRDQHAELHRAAVSARLEQTPSERLREAAEGTLRLDALERAGYRNVRQVLSARPEQLRRHPGVGEKTAVEALRAATKLSEAVARETTFRFDPDGGGPEQTELLGTLRALEDADEAVDELGTSLDDLDAELDTVRPAAGRVGSRLRMLFSGRGRKQAALRALAQLEDLLGQPWVERITDTAQRVEEAAEEQDSDELWRDYQRRAAVYNTLLSGVVGVESVPETSARGFVPREVERETSAVQLDTSLLDVVPRGYQAFGARYALARRHCILGDEMGLGKTIEALAAMAHLAAGGSTHFLVVAPAGVLVNWLEETRRHTRLSARSLHGPHRDAETRSWKHAGGVAVTTYDTLRRLTGLEEVTPAMLVVDEAHLVKNPEAKRSRAVGKLVGRAEHTLFLTGTPMENRLQEFKTLVSYLNPRLGRRIRAGDVLMEARAFRSAVAPVYLRRNQEDVLTELPEKLELEDWVQLGEADGAAYREAVAAGKFAAMRRAAYVPDRSVRSAKLDRMSEIIEESAHNGWKVVVFSYFLDVLTKVERLPGAMRKLDGGLGAGAKQELVDEFNNHPEHAVLPAQITAGGVGLNIQSASVVILAEPQLKPSTEEQAVARCHRMGQTRKVHVHRLMAKETVDQRLAEVLEGKARLFDAYARDSAAKESDASAVDTEPVDQRLLHDEAVPMDQRIVRVERERLGLG</sequence>
<dbReference type="CDD" id="cd18793">
    <property type="entry name" value="SF2_C_SNF"/>
    <property type="match status" value="1"/>
</dbReference>
<dbReference type="PROSITE" id="PS51194">
    <property type="entry name" value="HELICASE_CTER"/>
    <property type="match status" value="1"/>
</dbReference>
<dbReference type="InterPro" id="IPR049730">
    <property type="entry name" value="SNF2/RAD54-like_C"/>
</dbReference>
<dbReference type="GO" id="GO:0005524">
    <property type="term" value="F:ATP binding"/>
    <property type="evidence" value="ECO:0007669"/>
    <property type="project" value="InterPro"/>
</dbReference>
<proteinExistence type="predicted"/>
<gene>
    <name evidence="5" type="ORF">CEP50_01555</name>
</gene>
<dbReference type="SMART" id="SM00487">
    <property type="entry name" value="DEXDc"/>
    <property type="match status" value="1"/>
</dbReference>
<organism evidence="5 6">
    <name type="scientific">Actinopolyspora mortivallis</name>
    <dbReference type="NCBI Taxonomy" id="33906"/>
    <lineage>
        <taxon>Bacteria</taxon>
        <taxon>Bacillati</taxon>
        <taxon>Actinomycetota</taxon>
        <taxon>Actinomycetes</taxon>
        <taxon>Actinopolysporales</taxon>
        <taxon>Actinopolysporaceae</taxon>
        <taxon>Actinopolyspora</taxon>
    </lineage>
</organism>
<feature type="domain" description="Helicase ATP-binding" evidence="3">
    <location>
        <begin position="350"/>
        <end position="509"/>
    </location>
</feature>
<dbReference type="PANTHER" id="PTHR10799">
    <property type="entry name" value="SNF2/RAD54 HELICASE FAMILY"/>
    <property type="match status" value="1"/>
</dbReference>
<evidence type="ECO:0000313" key="5">
    <source>
        <dbReference type="EMBL" id="PRW65237.1"/>
    </source>
</evidence>
<dbReference type="InterPro" id="IPR000330">
    <property type="entry name" value="SNF2_N"/>
</dbReference>
<dbReference type="InterPro" id="IPR014001">
    <property type="entry name" value="Helicase_ATP-bd"/>
</dbReference>